<dbReference type="InterPro" id="IPR025646">
    <property type="entry name" value="DUF4350"/>
</dbReference>
<proteinExistence type="predicted"/>
<evidence type="ECO:0000313" key="2">
    <source>
        <dbReference type="EMBL" id="MBB5350622.1"/>
    </source>
</evidence>
<name>A0A840UXW3_9BACT</name>
<organism evidence="2 3">
    <name type="scientific">Haloferula luteola</name>
    <dbReference type="NCBI Taxonomy" id="595692"/>
    <lineage>
        <taxon>Bacteria</taxon>
        <taxon>Pseudomonadati</taxon>
        <taxon>Verrucomicrobiota</taxon>
        <taxon>Verrucomicrobiia</taxon>
        <taxon>Verrucomicrobiales</taxon>
        <taxon>Verrucomicrobiaceae</taxon>
        <taxon>Haloferula</taxon>
    </lineage>
</organism>
<protein>
    <recommendedName>
        <fullName evidence="1">DUF4350 domain-containing protein</fullName>
    </recommendedName>
</protein>
<dbReference type="InterPro" id="IPR029062">
    <property type="entry name" value="Class_I_gatase-like"/>
</dbReference>
<evidence type="ECO:0000313" key="3">
    <source>
        <dbReference type="Proteomes" id="UP000557717"/>
    </source>
</evidence>
<feature type="domain" description="DUF4350" evidence="1">
    <location>
        <begin position="19"/>
        <end position="192"/>
    </location>
</feature>
<evidence type="ECO:0000259" key="1">
    <source>
        <dbReference type="Pfam" id="PF14258"/>
    </source>
</evidence>
<dbReference type="SUPFAM" id="SSF52317">
    <property type="entry name" value="Class I glutamine amidotransferase-like"/>
    <property type="match status" value="1"/>
</dbReference>
<sequence>MTSCEFREESREIGHKGLARSNPYLAAERFLEGEDFEIGQGLRWPKFDSEEVMVVAPLSLLESVGQEAQVQEWVHEGGHLVVLVHDGEAGIDDWNRPRFQKILDDSEAQPYVRWLAELGLEVSETDQDSAKKLPFGGEEFEVFMESTARIGDGKFLGTRSVGEGRVTALASGLPLRNRYVGDYDHAELLQALANATDAWGTIIFLRFAELSFWSLIWEKAWPFLVALGVLTLLWLWKNLPRFGPVDGEESTRPLVSSEHHLESLGAFHWRLDRGRGLLAPLRESLMERAHRFAMATGRQDDEIFEVIAERVGISPDRVREAMLYESPRDGARFTRIGADLQAIHQSLP</sequence>
<dbReference type="Pfam" id="PF14258">
    <property type="entry name" value="DUF4350"/>
    <property type="match status" value="1"/>
</dbReference>
<gene>
    <name evidence="2" type="ORF">HNR46_000850</name>
</gene>
<keyword evidence="3" id="KW-1185">Reference proteome</keyword>
<dbReference type="AlphaFoldDB" id="A0A840UXW3"/>
<dbReference type="RefSeq" id="WP_184016082.1">
    <property type="nucleotide sequence ID" value="NZ_JACHFD010000003.1"/>
</dbReference>
<reference evidence="2 3" key="1">
    <citation type="submission" date="2020-08" db="EMBL/GenBank/DDBJ databases">
        <title>Genomic Encyclopedia of Type Strains, Phase IV (KMG-IV): sequencing the most valuable type-strain genomes for metagenomic binning, comparative biology and taxonomic classification.</title>
        <authorList>
            <person name="Goeker M."/>
        </authorList>
    </citation>
    <scope>NUCLEOTIDE SEQUENCE [LARGE SCALE GENOMIC DNA]</scope>
    <source>
        <strain evidence="2 3">YC6886</strain>
    </source>
</reference>
<dbReference type="Proteomes" id="UP000557717">
    <property type="component" value="Unassembled WGS sequence"/>
</dbReference>
<dbReference type="EMBL" id="JACHFD010000003">
    <property type="protein sequence ID" value="MBB5350622.1"/>
    <property type="molecule type" value="Genomic_DNA"/>
</dbReference>
<comment type="caution">
    <text evidence="2">The sequence shown here is derived from an EMBL/GenBank/DDBJ whole genome shotgun (WGS) entry which is preliminary data.</text>
</comment>
<accession>A0A840UXW3</accession>